<reference evidence="1 2" key="1">
    <citation type="journal article" date="2018" name="Front. Plant Sci.">
        <title>Red Clover (Trifolium pratense) and Zigzag Clover (T. medium) - A Picture of Genomic Similarities and Differences.</title>
        <authorList>
            <person name="Dluhosova J."/>
            <person name="Istvanek J."/>
            <person name="Nedelnik J."/>
            <person name="Repkova J."/>
        </authorList>
    </citation>
    <scope>NUCLEOTIDE SEQUENCE [LARGE SCALE GENOMIC DNA]</scope>
    <source>
        <strain evidence="2">cv. 10/8</strain>
        <tissue evidence="1">Leaf</tissue>
    </source>
</reference>
<proteinExistence type="predicted"/>
<keyword evidence="2" id="KW-1185">Reference proteome</keyword>
<comment type="caution">
    <text evidence="1">The sequence shown here is derived from an EMBL/GenBank/DDBJ whole genome shotgun (WGS) entry which is preliminary data.</text>
</comment>
<organism evidence="1 2">
    <name type="scientific">Trifolium medium</name>
    <dbReference type="NCBI Taxonomy" id="97028"/>
    <lineage>
        <taxon>Eukaryota</taxon>
        <taxon>Viridiplantae</taxon>
        <taxon>Streptophyta</taxon>
        <taxon>Embryophyta</taxon>
        <taxon>Tracheophyta</taxon>
        <taxon>Spermatophyta</taxon>
        <taxon>Magnoliopsida</taxon>
        <taxon>eudicotyledons</taxon>
        <taxon>Gunneridae</taxon>
        <taxon>Pentapetalae</taxon>
        <taxon>rosids</taxon>
        <taxon>fabids</taxon>
        <taxon>Fabales</taxon>
        <taxon>Fabaceae</taxon>
        <taxon>Papilionoideae</taxon>
        <taxon>50 kb inversion clade</taxon>
        <taxon>NPAAA clade</taxon>
        <taxon>Hologalegina</taxon>
        <taxon>IRL clade</taxon>
        <taxon>Trifolieae</taxon>
        <taxon>Trifolium</taxon>
    </lineage>
</organism>
<protein>
    <submittedName>
        <fullName evidence="1">Uncharacterized protein</fullName>
    </submittedName>
</protein>
<feature type="non-terminal residue" evidence="1">
    <location>
        <position position="1"/>
    </location>
</feature>
<accession>A0A392SNY2</accession>
<dbReference type="EMBL" id="LXQA010405683">
    <property type="protein sequence ID" value="MCI49725.1"/>
    <property type="molecule type" value="Genomic_DNA"/>
</dbReference>
<sequence length="67" mass="7787">GYRFMYTQRVIAFHNGLVPLVNQGDSVALRETMHAVRQLYEHRLAQLAQQQQHVIEQGQAEGQMEQH</sequence>
<evidence type="ECO:0000313" key="1">
    <source>
        <dbReference type="EMBL" id="MCI49725.1"/>
    </source>
</evidence>
<evidence type="ECO:0000313" key="2">
    <source>
        <dbReference type="Proteomes" id="UP000265520"/>
    </source>
</evidence>
<dbReference type="Proteomes" id="UP000265520">
    <property type="component" value="Unassembled WGS sequence"/>
</dbReference>
<dbReference type="AlphaFoldDB" id="A0A392SNY2"/>
<name>A0A392SNY2_9FABA</name>